<dbReference type="Gene3D" id="3.80.10.10">
    <property type="entry name" value="Ribonuclease Inhibitor"/>
    <property type="match status" value="1"/>
</dbReference>
<evidence type="ECO:0000313" key="2">
    <source>
        <dbReference type="Proteomes" id="UP000219338"/>
    </source>
</evidence>
<proteinExistence type="predicted"/>
<reference evidence="2" key="1">
    <citation type="journal article" date="2017" name="Nat. Ecol. Evol.">
        <title>Genome expansion and lineage-specific genetic innovations in the forest pathogenic fungi Armillaria.</title>
        <authorList>
            <person name="Sipos G."/>
            <person name="Prasanna A.N."/>
            <person name="Walter M.C."/>
            <person name="O'Connor E."/>
            <person name="Balint B."/>
            <person name="Krizsan K."/>
            <person name="Kiss B."/>
            <person name="Hess J."/>
            <person name="Varga T."/>
            <person name="Slot J."/>
            <person name="Riley R."/>
            <person name="Boka B."/>
            <person name="Rigling D."/>
            <person name="Barry K."/>
            <person name="Lee J."/>
            <person name="Mihaltcheva S."/>
            <person name="LaButti K."/>
            <person name="Lipzen A."/>
            <person name="Waldron R."/>
            <person name="Moloney N.M."/>
            <person name="Sperisen C."/>
            <person name="Kredics L."/>
            <person name="Vagvoelgyi C."/>
            <person name="Patrignani A."/>
            <person name="Fitzpatrick D."/>
            <person name="Nagy I."/>
            <person name="Doyle S."/>
            <person name="Anderson J.B."/>
            <person name="Grigoriev I.V."/>
            <person name="Gueldener U."/>
            <person name="Muensterkoetter M."/>
            <person name="Nagy L.G."/>
        </authorList>
    </citation>
    <scope>NUCLEOTIDE SEQUENCE [LARGE SCALE GENOMIC DNA]</scope>
    <source>
        <strain evidence="2">C18/9</strain>
    </source>
</reference>
<organism evidence="1 2">
    <name type="scientific">Armillaria ostoyae</name>
    <name type="common">Armillaria root rot fungus</name>
    <dbReference type="NCBI Taxonomy" id="47428"/>
    <lineage>
        <taxon>Eukaryota</taxon>
        <taxon>Fungi</taxon>
        <taxon>Dikarya</taxon>
        <taxon>Basidiomycota</taxon>
        <taxon>Agaricomycotina</taxon>
        <taxon>Agaricomycetes</taxon>
        <taxon>Agaricomycetidae</taxon>
        <taxon>Agaricales</taxon>
        <taxon>Marasmiineae</taxon>
        <taxon>Physalacriaceae</taxon>
        <taxon>Armillaria</taxon>
    </lineage>
</organism>
<accession>A0A284S5H2</accession>
<dbReference type="AlphaFoldDB" id="A0A284S5H2"/>
<dbReference type="STRING" id="47428.A0A284S5H2"/>
<name>A0A284S5H2_ARMOS</name>
<dbReference type="EMBL" id="FUEG01000033">
    <property type="protein sequence ID" value="SJL16206.1"/>
    <property type="molecule type" value="Genomic_DNA"/>
</dbReference>
<dbReference type="OrthoDB" id="2894996at2759"/>
<dbReference type="OMA" id="KNAPWIF"/>
<evidence type="ECO:0000313" key="1">
    <source>
        <dbReference type="EMBL" id="SJL16206.1"/>
    </source>
</evidence>
<sequence length="562" mass="63463">MPSPLEQCLRCGFRESDIPSVLIPPLTLVEGQDVFNCLRSGNSSFDIDVIALDEDIALLEKKDSDLNQRLKHLDTLASRIRKERATIVKNLAAKRSLLSPIRRLNRDVLLLIFSYASEWKFAHSNTSHSLDVKNAPWIFLRVCHWWRLIASSSPTLWSSVRLVKTPNSFFPLHALHIVRLQLQLSRNSPLQFLLYCDKRGEVIEEALIAELVSHSSRWFRVYVRAFAPVLRQLSKRLGNLSDLKKLTLEGFRGQEPDSDMFFDAPNLTSLRLDEAYRVLPSMFPTSNLYQFTGSFYDGPEFRNFISAAPRLEVLTVHAIGEGQQTPPSNSPAPVPVTLHHLRQLSYLTSSDTCTHYLTLPALRILSAMQSAGNTNAMSSLYSRSHFSLDQLYLCRSCIQFTAAAHFFETNAVHRLTHLHLEVDDSSASGWITALTVTSSSCLLPNLSDLTVMALLFEDTELADPDEARRFLGMVRSRLPDRDRINPSLKSCLKKIKLLIWDPSDAQDIYVDGFKALREGGLDANFHFAVGAPSVGQTLPNSWLWHMGPMICSGSTELPWYIY</sequence>
<gene>
    <name evidence="1" type="ORF">ARMOST_19725</name>
</gene>
<dbReference type="InterPro" id="IPR032675">
    <property type="entry name" value="LRR_dom_sf"/>
</dbReference>
<keyword evidence="2" id="KW-1185">Reference proteome</keyword>
<dbReference type="Proteomes" id="UP000219338">
    <property type="component" value="Unassembled WGS sequence"/>
</dbReference>
<protein>
    <recommendedName>
        <fullName evidence="3">F-box domain-containing protein</fullName>
    </recommendedName>
</protein>
<evidence type="ECO:0008006" key="3">
    <source>
        <dbReference type="Google" id="ProtNLM"/>
    </source>
</evidence>